<reference evidence="4" key="1">
    <citation type="submission" date="2016-03" db="EMBL/GenBank/DDBJ databases">
        <authorList>
            <person name="Ploux O."/>
        </authorList>
    </citation>
    <scope>NUCLEOTIDE SEQUENCE [LARGE SCALE GENOMIC DNA]</scope>
    <source>
        <strain evidence="4">BS258</strain>
    </source>
</reference>
<feature type="region of interest" description="Disordered" evidence="1">
    <location>
        <begin position="1"/>
        <end position="21"/>
    </location>
</feature>
<dbReference type="AlphaFoldDB" id="A0A144MBE1"/>
<feature type="transmembrane region" description="Helical" evidence="2">
    <location>
        <begin position="27"/>
        <end position="48"/>
    </location>
</feature>
<dbReference type="Proteomes" id="UP000075950">
    <property type="component" value="Chromosome"/>
</dbReference>
<dbReference type="EMBL" id="CP014869">
    <property type="protein sequence ID" value="AMT92875.1"/>
    <property type="molecule type" value="Genomic_DNA"/>
</dbReference>
<organism evidence="3 4">
    <name type="scientific">Brevibacterium linens</name>
    <dbReference type="NCBI Taxonomy" id="1703"/>
    <lineage>
        <taxon>Bacteria</taxon>
        <taxon>Bacillati</taxon>
        <taxon>Actinomycetota</taxon>
        <taxon>Actinomycetes</taxon>
        <taxon>Micrococcales</taxon>
        <taxon>Brevibacteriaceae</taxon>
        <taxon>Brevibacterium</taxon>
    </lineage>
</organism>
<accession>A0A144MBE1</accession>
<feature type="transmembrane region" description="Helical" evidence="2">
    <location>
        <begin position="54"/>
        <end position="78"/>
    </location>
</feature>
<keyword evidence="2" id="KW-0812">Transmembrane</keyword>
<proteinExistence type="predicted"/>
<dbReference type="KEGG" id="bly:A2T55_02935"/>
<evidence type="ECO:0000313" key="3">
    <source>
        <dbReference type="EMBL" id="AMT92875.1"/>
    </source>
</evidence>
<feature type="compositionally biased region" description="Basic and acidic residues" evidence="1">
    <location>
        <begin position="1"/>
        <end position="15"/>
    </location>
</feature>
<dbReference type="RefSeq" id="WP_062860730.1">
    <property type="nucleotide sequence ID" value="NZ_CP014869.1"/>
</dbReference>
<name>A0A144MBE1_BRELN</name>
<evidence type="ECO:0000313" key="4">
    <source>
        <dbReference type="Proteomes" id="UP000075950"/>
    </source>
</evidence>
<evidence type="ECO:0000256" key="1">
    <source>
        <dbReference type="SAM" id="MobiDB-lite"/>
    </source>
</evidence>
<protein>
    <submittedName>
        <fullName evidence="3">Uncharacterized protein</fullName>
    </submittedName>
</protein>
<evidence type="ECO:0000256" key="2">
    <source>
        <dbReference type="SAM" id="Phobius"/>
    </source>
</evidence>
<sequence>MDNSSREPIESRRISDQPALRSSSGTIWIVAGGIFLVIVAGVLAAIIVSGSTAVPTAITTIVIAAALYLILLIARFAFRPGRVRLWVMAGAMIGMAVASLVGLVLCVGAAASGA</sequence>
<feature type="transmembrane region" description="Helical" evidence="2">
    <location>
        <begin position="85"/>
        <end position="111"/>
    </location>
</feature>
<keyword evidence="2" id="KW-1133">Transmembrane helix</keyword>
<keyword evidence="2" id="KW-0472">Membrane</keyword>
<gene>
    <name evidence="3" type="ORF">A2T55_02935</name>
</gene>